<feature type="signal peptide" evidence="11">
    <location>
        <begin position="1"/>
        <end position="21"/>
    </location>
</feature>
<dbReference type="GO" id="GO:0006078">
    <property type="term" value="P:(1-&gt;6)-beta-D-glucan biosynthetic process"/>
    <property type="evidence" value="ECO:0007669"/>
    <property type="project" value="TreeGrafter"/>
</dbReference>
<evidence type="ECO:0000256" key="10">
    <source>
        <dbReference type="SAM" id="Phobius"/>
    </source>
</evidence>
<dbReference type="PANTHER" id="PTHR28285:SF1">
    <property type="entry name" value="PROTEIN BIG1"/>
    <property type="match status" value="1"/>
</dbReference>
<reference evidence="13 14" key="1">
    <citation type="journal article" date="2018" name="Front. Microbiol.">
        <title>Genome-Wide Analysis of Corynespora cassiicola Leaf Fall Disease Putative Effectors.</title>
        <authorList>
            <person name="Lopez D."/>
            <person name="Ribeiro S."/>
            <person name="Label P."/>
            <person name="Fumanal B."/>
            <person name="Venisse J.S."/>
            <person name="Kohler A."/>
            <person name="de Oliveira R.R."/>
            <person name="Labutti K."/>
            <person name="Lipzen A."/>
            <person name="Lail K."/>
            <person name="Bauer D."/>
            <person name="Ohm R.A."/>
            <person name="Barry K.W."/>
            <person name="Spatafora J."/>
            <person name="Grigoriev I.V."/>
            <person name="Martin F.M."/>
            <person name="Pujade-Renaud V."/>
        </authorList>
    </citation>
    <scope>NUCLEOTIDE SEQUENCE [LARGE SCALE GENOMIC DNA]</scope>
    <source>
        <strain evidence="13 14">Philippines</strain>
    </source>
</reference>
<evidence type="ECO:0000256" key="8">
    <source>
        <dbReference type="ARBA" id="ARBA00023136"/>
    </source>
</evidence>
<evidence type="ECO:0000259" key="12">
    <source>
        <dbReference type="Pfam" id="PF20520"/>
    </source>
</evidence>
<evidence type="ECO:0000256" key="4">
    <source>
        <dbReference type="ARBA" id="ARBA00022692"/>
    </source>
</evidence>
<dbReference type="InterPro" id="IPR046756">
    <property type="entry name" value="VAS1/VOA1_TM"/>
</dbReference>
<keyword evidence="4 10" id="KW-0812">Transmembrane</keyword>
<evidence type="ECO:0000313" key="13">
    <source>
        <dbReference type="EMBL" id="PSN65348.1"/>
    </source>
</evidence>
<keyword evidence="9" id="KW-0961">Cell wall biogenesis/degradation</keyword>
<dbReference type="GO" id="GO:0005789">
    <property type="term" value="C:endoplasmic reticulum membrane"/>
    <property type="evidence" value="ECO:0007669"/>
    <property type="project" value="UniProtKB-SubCell"/>
</dbReference>
<dbReference type="STRING" id="1448308.A0A2T2NJY4"/>
<dbReference type="InterPro" id="IPR037654">
    <property type="entry name" value="Big1"/>
</dbReference>
<evidence type="ECO:0000256" key="11">
    <source>
        <dbReference type="SAM" id="SignalP"/>
    </source>
</evidence>
<keyword evidence="7 10" id="KW-1133">Transmembrane helix</keyword>
<evidence type="ECO:0000256" key="2">
    <source>
        <dbReference type="ARBA" id="ARBA00008203"/>
    </source>
</evidence>
<accession>A0A2T2NJY4</accession>
<keyword evidence="6" id="KW-0256">Endoplasmic reticulum</keyword>
<protein>
    <recommendedName>
        <fullName evidence="3">Protein BIG1</fullName>
    </recommendedName>
</protein>
<dbReference type="AlphaFoldDB" id="A0A2T2NJY4"/>
<evidence type="ECO:0000256" key="5">
    <source>
        <dbReference type="ARBA" id="ARBA00022729"/>
    </source>
</evidence>
<feature type="transmembrane region" description="Helical" evidence="10">
    <location>
        <begin position="249"/>
        <end position="268"/>
    </location>
</feature>
<proteinExistence type="inferred from homology"/>
<feature type="chain" id="PRO_5015588032" description="Protein BIG1" evidence="11">
    <location>
        <begin position="22"/>
        <end position="293"/>
    </location>
</feature>
<evidence type="ECO:0000256" key="6">
    <source>
        <dbReference type="ARBA" id="ARBA00022824"/>
    </source>
</evidence>
<evidence type="ECO:0000256" key="9">
    <source>
        <dbReference type="ARBA" id="ARBA00023316"/>
    </source>
</evidence>
<evidence type="ECO:0000256" key="3">
    <source>
        <dbReference type="ARBA" id="ARBA00022089"/>
    </source>
</evidence>
<evidence type="ECO:0000313" key="14">
    <source>
        <dbReference type="Proteomes" id="UP000240883"/>
    </source>
</evidence>
<dbReference type="EMBL" id="KZ678137">
    <property type="protein sequence ID" value="PSN65348.1"/>
    <property type="molecule type" value="Genomic_DNA"/>
</dbReference>
<evidence type="ECO:0000256" key="1">
    <source>
        <dbReference type="ARBA" id="ARBA00004115"/>
    </source>
</evidence>
<keyword evidence="5 11" id="KW-0732">Signal</keyword>
<dbReference type="GO" id="GO:0009272">
    <property type="term" value="P:fungal-type cell wall biogenesis"/>
    <property type="evidence" value="ECO:0007669"/>
    <property type="project" value="TreeGrafter"/>
</dbReference>
<organism evidence="13 14">
    <name type="scientific">Corynespora cassiicola Philippines</name>
    <dbReference type="NCBI Taxonomy" id="1448308"/>
    <lineage>
        <taxon>Eukaryota</taxon>
        <taxon>Fungi</taxon>
        <taxon>Dikarya</taxon>
        <taxon>Ascomycota</taxon>
        <taxon>Pezizomycotina</taxon>
        <taxon>Dothideomycetes</taxon>
        <taxon>Pleosporomycetidae</taxon>
        <taxon>Pleosporales</taxon>
        <taxon>Corynesporascaceae</taxon>
        <taxon>Corynespora</taxon>
    </lineage>
</organism>
<gene>
    <name evidence="13" type="ORF">BS50DRAFT_645483</name>
</gene>
<comment type="similarity">
    <text evidence="2">Belongs to the BIG1 family.</text>
</comment>
<keyword evidence="14" id="KW-1185">Reference proteome</keyword>
<dbReference type="GO" id="GO:0071555">
    <property type="term" value="P:cell wall organization"/>
    <property type="evidence" value="ECO:0007669"/>
    <property type="project" value="UniProtKB-KW"/>
</dbReference>
<dbReference type="Proteomes" id="UP000240883">
    <property type="component" value="Unassembled WGS sequence"/>
</dbReference>
<dbReference type="OrthoDB" id="9985059at2759"/>
<name>A0A2T2NJY4_CORCC</name>
<comment type="subcellular location">
    <subcellularLocation>
        <location evidence="1">Endoplasmic reticulum membrane</location>
        <topology evidence="1">Single-pass type I membrane protein</topology>
    </subcellularLocation>
</comment>
<sequence length="293" mass="31414">MASSPAGVVALALAALPQALAFRNTSPFFLFSTADLHVDSSADFALSASLAASVQHALSDCPTRTTLLVRQQGVSSADYSGHQASRLASYLDGSNAAVKSSMTVSDVVRDMDTNSIASFLQSHCGAELLTLQGDSVPARARAQEPLVVRVDLPAPPPSNRAIALGQYDSLLETLIADYADSQDYTVIYTTSPQTKEQADETLQHQRTYHMENAFDDAVQMELKRDISSHAKRAGAQGGLFETYQFLSPGLFMGISAVIPLILILYVGLRAITSLEVSYYAFSKDMGPAAQKKQ</sequence>
<feature type="domain" description="V-type proton ATPase subunit S1/VOA1 transmembrane" evidence="12">
    <location>
        <begin position="244"/>
        <end position="283"/>
    </location>
</feature>
<evidence type="ECO:0000256" key="7">
    <source>
        <dbReference type="ARBA" id="ARBA00022989"/>
    </source>
</evidence>
<keyword evidence="8 10" id="KW-0472">Membrane</keyword>
<dbReference type="PANTHER" id="PTHR28285">
    <property type="entry name" value="PROTEIN BIG1"/>
    <property type="match status" value="1"/>
</dbReference>
<dbReference type="Pfam" id="PF20520">
    <property type="entry name" value="Ac45-VOA1_TM"/>
    <property type="match status" value="1"/>
</dbReference>